<sequence length="139" mass="16456">MPPKPQTRGISNAEFLAKQRRRIIELKEFKNANLKNTEPTAVKKDFQERQKLQRLQNAIQNQNVSENTKRILENVLRVQNKKFTDNARQQRIHRERELVSDATNLLNTPSIFKEAELDFTGIPENNIFESRQHYERKSL</sequence>
<feature type="non-terminal residue" evidence="1">
    <location>
        <position position="139"/>
    </location>
</feature>
<dbReference type="EMBL" id="BART01008901">
    <property type="protein sequence ID" value="GAG59693.1"/>
    <property type="molecule type" value="Genomic_DNA"/>
</dbReference>
<protein>
    <submittedName>
        <fullName evidence="1">Uncharacterized protein</fullName>
    </submittedName>
</protein>
<organism evidence="1">
    <name type="scientific">marine sediment metagenome</name>
    <dbReference type="NCBI Taxonomy" id="412755"/>
    <lineage>
        <taxon>unclassified sequences</taxon>
        <taxon>metagenomes</taxon>
        <taxon>ecological metagenomes</taxon>
    </lineage>
</organism>
<dbReference type="AlphaFoldDB" id="X0ZH48"/>
<reference evidence="1" key="1">
    <citation type="journal article" date="2014" name="Front. Microbiol.">
        <title>High frequency of phylogenetically diverse reductive dehalogenase-homologous genes in deep subseafloor sedimentary metagenomes.</title>
        <authorList>
            <person name="Kawai M."/>
            <person name="Futagami T."/>
            <person name="Toyoda A."/>
            <person name="Takaki Y."/>
            <person name="Nishi S."/>
            <person name="Hori S."/>
            <person name="Arai W."/>
            <person name="Tsubouchi T."/>
            <person name="Morono Y."/>
            <person name="Uchiyama I."/>
            <person name="Ito T."/>
            <person name="Fujiyama A."/>
            <person name="Inagaki F."/>
            <person name="Takami H."/>
        </authorList>
    </citation>
    <scope>NUCLEOTIDE SEQUENCE</scope>
    <source>
        <strain evidence="1">Expedition CK06-06</strain>
    </source>
</reference>
<evidence type="ECO:0000313" key="1">
    <source>
        <dbReference type="EMBL" id="GAG59693.1"/>
    </source>
</evidence>
<name>X0ZH48_9ZZZZ</name>
<accession>X0ZH48</accession>
<comment type="caution">
    <text evidence="1">The sequence shown here is derived from an EMBL/GenBank/DDBJ whole genome shotgun (WGS) entry which is preliminary data.</text>
</comment>
<proteinExistence type="predicted"/>
<gene>
    <name evidence="1" type="ORF">S01H4_19889</name>
</gene>